<accession>A0AAV9H9P7</accession>
<dbReference type="InterPro" id="IPR043154">
    <property type="entry name" value="Sec-1-like_dom1"/>
</dbReference>
<evidence type="ECO:0000313" key="3">
    <source>
        <dbReference type="EMBL" id="KAK4457315.1"/>
    </source>
</evidence>
<evidence type="ECO:0000313" key="4">
    <source>
        <dbReference type="Proteomes" id="UP001321749"/>
    </source>
</evidence>
<keyword evidence="4" id="KW-1185">Reference proteome</keyword>
<dbReference type="Gene3D" id="3.90.830.10">
    <property type="entry name" value="Syntaxin Binding Protein 1, Chain A, domain 2"/>
    <property type="match status" value="1"/>
</dbReference>
<feature type="compositionally biased region" description="Gly residues" evidence="2">
    <location>
        <begin position="646"/>
        <end position="661"/>
    </location>
</feature>
<dbReference type="AlphaFoldDB" id="A0AAV9H9P7"/>
<feature type="compositionally biased region" description="Low complexity" evidence="2">
    <location>
        <begin position="693"/>
        <end position="703"/>
    </location>
</feature>
<protein>
    <submittedName>
        <fullName evidence="3">Protein transport protein sec1</fullName>
    </submittedName>
</protein>
<feature type="compositionally biased region" description="Basic residues" evidence="2">
    <location>
        <begin position="715"/>
        <end position="725"/>
    </location>
</feature>
<gene>
    <name evidence="3" type="ORF">QBC42DRAFT_40506</name>
</gene>
<reference evidence="3" key="2">
    <citation type="submission" date="2023-06" db="EMBL/GenBank/DDBJ databases">
        <authorList>
            <consortium name="Lawrence Berkeley National Laboratory"/>
            <person name="Mondo S.J."/>
            <person name="Hensen N."/>
            <person name="Bonometti L."/>
            <person name="Westerberg I."/>
            <person name="Brannstrom I.O."/>
            <person name="Guillou S."/>
            <person name="Cros-Aarteil S."/>
            <person name="Calhoun S."/>
            <person name="Haridas S."/>
            <person name="Kuo A."/>
            <person name="Pangilinan J."/>
            <person name="Riley R."/>
            <person name="Labutti K."/>
            <person name="Andreopoulos B."/>
            <person name="Lipzen A."/>
            <person name="Chen C."/>
            <person name="Yanf M."/>
            <person name="Daum C."/>
            <person name="Ng V."/>
            <person name="Clum A."/>
            <person name="Steindorff A."/>
            <person name="Ohm R."/>
            <person name="Martin F."/>
            <person name="Silar P."/>
            <person name="Natvig D."/>
            <person name="Lalanne C."/>
            <person name="Gautier V."/>
            <person name="Ament-Velasquez S.L."/>
            <person name="Kruys A."/>
            <person name="Hutchinson M.I."/>
            <person name="Powell A.J."/>
            <person name="Barry K."/>
            <person name="Miller A.N."/>
            <person name="Grigoriev I.V."/>
            <person name="Debuchy R."/>
            <person name="Gladieux P."/>
            <person name="Thoren M.H."/>
            <person name="Johannesson H."/>
        </authorList>
    </citation>
    <scope>NUCLEOTIDE SEQUENCE</scope>
    <source>
        <strain evidence="3">PSN324</strain>
    </source>
</reference>
<dbReference type="Gene3D" id="3.40.50.1910">
    <property type="match status" value="1"/>
</dbReference>
<evidence type="ECO:0000256" key="1">
    <source>
        <dbReference type="ARBA" id="ARBA00009884"/>
    </source>
</evidence>
<feature type="region of interest" description="Disordered" evidence="2">
    <location>
        <begin position="522"/>
        <end position="543"/>
    </location>
</feature>
<proteinExistence type="inferred from homology"/>
<dbReference type="PANTHER" id="PTHR11679">
    <property type="entry name" value="VESICLE PROTEIN SORTING-ASSOCIATED"/>
    <property type="match status" value="1"/>
</dbReference>
<dbReference type="Proteomes" id="UP001321749">
    <property type="component" value="Unassembled WGS sequence"/>
</dbReference>
<reference evidence="3" key="1">
    <citation type="journal article" date="2023" name="Mol. Phylogenet. Evol.">
        <title>Genome-scale phylogeny and comparative genomics of the fungal order Sordariales.</title>
        <authorList>
            <person name="Hensen N."/>
            <person name="Bonometti L."/>
            <person name="Westerberg I."/>
            <person name="Brannstrom I.O."/>
            <person name="Guillou S."/>
            <person name="Cros-Aarteil S."/>
            <person name="Calhoun S."/>
            <person name="Haridas S."/>
            <person name="Kuo A."/>
            <person name="Mondo S."/>
            <person name="Pangilinan J."/>
            <person name="Riley R."/>
            <person name="LaButti K."/>
            <person name="Andreopoulos B."/>
            <person name="Lipzen A."/>
            <person name="Chen C."/>
            <person name="Yan M."/>
            <person name="Daum C."/>
            <person name="Ng V."/>
            <person name="Clum A."/>
            <person name="Steindorff A."/>
            <person name="Ohm R.A."/>
            <person name="Martin F."/>
            <person name="Silar P."/>
            <person name="Natvig D.O."/>
            <person name="Lalanne C."/>
            <person name="Gautier V."/>
            <person name="Ament-Velasquez S.L."/>
            <person name="Kruys A."/>
            <person name="Hutchinson M.I."/>
            <person name="Powell A.J."/>
            <person name="Barry K."/>
            <person name="Miller A.N."/>
            <person name="Grigoriev I.V."/>
            <person name="Debuchy R."/>
            <person name="Gladieux P."/>
            <person name="Hiltunen Thoren M."/>
            <person name="Johannesson H."/>
        </authorList>
    </citation>
    <scope>NUCLEOTIDE SEQUENCE</scope>
    <source>
        <strain evidence="3">PSN324</strain>
    </source>
</reference>
<name>A0AAV9H9P7_9PEZI</name>
<dbReference type="SUPFAM" id="SSF56815">
    <property type="entry name" value="Sec1/munc18-like (SM) proteins"/>
    <property type="match status" value="1"/>
</dbReference>
<comment type="similarity">
    <text evidence="1">Belongs to the STXBP/unc-18/SEC1 family.</text>
</comment>
<dbReference type="InterPro" id="IPR043127">
    <property type="entry name" value="Sec-1-like_dom3a"/>
</dbReference>
<dbReference type="Pfam" id="PF00995">
    <property type="entry name" value="Sec1"/>
    <property type="match status" value="1"/>
</dbReference>
<dbReference type="InterPro" id="IPR036045">
    <property type="entry name" value="Sec1-like_sf"/>
</dbReference>
<evidence type="ECO:0000256" key="2">
    <source>
        <dbReference type="SAM" id="MobiDB-lite"/>
    </source>
</evidence>
<organism evidence="3 4">
    <name type="scientific">Cladorrhinum samala</name>
    <dbReference type="NCBI Taxonomy" id="585594"/>
    <lineage>
        <taxon>Eukaryota</taxon>
        <taxon>Fungi</taxon>
        <taxon>Dikarya</taxon>
        <taxon>Ascomycota</taxon>
        <taxon>Pezizomycotina</taxon>
        <taxon>Sordariomycetes</taxon>
        <taxon>Sordariomycetidae</taxon>
        <taxon>Sordariales</taxon>
        <taxon>Podosporaceae</taxon>
        <taxon>Cladorrhinum</taxon>
    </lineage>
</organism>
<dbReference type="EMBL" id="MU865122">
    <property type="protein sequence ID" value="KAK4457315.1"/>
    <property type="molecule type" value="Genomic_DNA"/>
</dbReference>
<dbReference type="InterPro" id="IPR027482">
    <property type="entry name" value="Sec1-like_dom2"/>
</dbReference>
<dbReference type="InterPro" id="IPR001619">
    <property type="entry name" value="Sec1-like"/>
</dbReference>
<dbReference type="PIRSF" id="PIRSF005715">
    <property type="entry name" value="VPS45_Sec1"/>
    <property type="match status" value="1"/>
</dbReference>
<feature type="region of interest" description="Disordered" evidence="2">
    <location>
        <begin position="614"/>
        <end position="725"/>
    </location>
</feature>
<feature type="compositionally biased region" description="Polar residues" evidence="2">
    <location>
        <begin position="527"/>
        <end position="538"/>
    </location>
</feature>
<dbReference type="GO" id="GO:0016192">
    <property type="term" value="P:vesicle-mediated transport"/>
    <property type="evidence" value="ECO:0007669"/>
    <property type="project" value="InterPro"/>
</dbReference>
<sequence length="725" mass="82029">MDGLSIIKDHQKAIISTIQQITRGDWKVLVLDENTKKIIDSSVNEDDILNHNIANIERIEERRAPNPDMDAIYFLSPKPHIVDCLLADFERRRYRSGFIVWAGLLPDALDRRLDVARRQMAAKPMNLFVDFYPRESRMITFRDPHSFLLLYNPFCNDLVGGYLKELARKISSVCITLGEFPKIRYYAPKHVTHEARVLCMHLARFVQKELDNHHDRDPNFPPPNPRPQSVLLITDRSMDLMAPLLHELTYQAMVHDLLPIKEQDDGKVTFNMTINEGMQNEEEKDMEIQEKDSVWVGTRHMPIGDTLEKLSNDFQKFRDQNPNFTGKNEGSTSLNDIRDMFAGLPQFTEMKEAYSLHVTMAQAVKNIFTKYKLFDVVGLEQTLATGLDEELKKPKGVLEQVVRLLDDPEVTPTDRLRLIAIYTLFRDGMIDQDIMRLLWHAQLQRSRDSTDKLIIDNLELLGARPLKDLKEARQPIPPLFPPNINKSEEVNALSRFEPVIKQMLEDLCNNTLDQSTFPFTIPPPADEQSNGPATQASLRSAAPRWASANRRQVENRQRIIVFVAGGATYSESRVCYEVSEKHNRDVYLVTSHLVAPNKYMEDLRLLNADRRRLNLPIDQPPPKAPAHLFERPAPPPQQVRPQAPQGMGGPPQGMGMGGQMPAGGPRPPTKALGAMTLNSGSGSAGPPADHQRSGSGASAADSSKSGKKDKGEKEKKKRNIFGIKK</sequence>
<dbReference type="Gene3D" id="1.25.40.60">
    <property type="match status" value="1"/>
</dbReference>
<feature type="compositionally biased region" description="Basic and acidic residues" evidence="2">
    <location>
        <begin position="704"/>
        <end position="714"/>
    </location>
</feature>
<comment type="caution">
    <text evidence="3">The sequence shown here is derived from an EMBL/GenBank/DDBJ whole genome shotgun (WGS) entry which is preliminary data.</text>
</comment>
<dbReference type="Gene3D" id="3.40.50.2060">
    <property type="match status" value="1"/>
</dbReference>